<name>A0ABU7XGW4_9HYPH</name>
<dbReference type="SUPFAM" id="SSF53300">
    <property type="entry name" value="vWA-like"/>
    <property type="match status" value="1"/>
</dbReference>
<dbReference type="InterPro" id="IPR036465">
    <property type="entry name" value="vWFA_dom_sf"/>
</dbReference>
<reference evidence="3 4" key="1">
    <citation type="submission" date="2024-02" db="EMBL/GenBank/DDBJ databases">
        <authorList>
            <person name="Grouzdev D."/>
        </authorList>
    </citation>
    <scope>NUCLEOTIDE SEQUENCE [LARGE SCALE GENOMIC DNA]</scope>
    <source>
        <strain evidence="3 4">9N</strain>
    </source>
</reference>
<dbReference type="RefSeq" id="WP_332081451.1">
    <property type="nucleotide sequence ID" value="NZ_JAZHYN010000017.1"/>
</dbReference>
<protein>
    <submittedName>
        <fullName evidence="3">VWA domain-containing protein</fullName>
    </submittedName>
</protein>
<dbReference type="SMART" id="SM00327">
    <property type="entry name" value="VWA"/>
    <property type="match status" value="1"/>
</dbReference>
<keyword evidence="1" id="KW-0812">Transmembrane</keyword>
<proteinExistence type="predicted"/>
<comment type="caution">
    <text evidence="3">The sequence shown here is derived from an EMBL/GenBank/DDBJ whole genome shotgun (WGS) entry which is preliminary data.</text>
</comment>
<dbReference type="EMBL" id="JAZHYN010000017">
    <property type="protein sequence ID" value="MEF3366440.1"/>
    <property type="molecule type" value="Genomic_DNA"/>
</dbReference>
<keyword evidence="4" id="KW-1185">Reference proteome</keyword>
<evidence type="ECO:0000256" key="1">
    <source>
        <dbReference type="SAM" id="Phobius"/>
    </source>
</evidence>
<dbReference type="InterPro" id="IPR002035">
    <property type="entry name" value="VWF_A"/>
</dbReference>
<dbReference type="Pfam" id="PF13519">
    <property type="entry name" value="VWA_2"/>
    <property type="match status" value="1"/>
</dbReference>
<feature type="transmembrane region" description="Helical" evidence="1">
    <location>
        <begin position="294"/>
        <end position="313"/>
    </location>
</feature>
<evidence type="ECO:0000313" key="3">
    <source>
        <dbReference type="EMBL" id="MEF3366440.1"/>
    </source>
</evidence>
<evidence type="ECO:0000259" key="2">
    <source>
        <dbReference type="SMART" id="SM00327"/>
    </source>
</evidence>
<evidence type="ECO:0000313" key="4">
    <source>
        <dbReference type="Proteomes" id="UP001350748"/>
    </source>
</evidence>
<dbReference type="Gene3D" id="3.40.50.410">
    <property type="entry name" value="von Willebrand factor, type A domain"/>
    <property type="match status" value="1"/>
</dbReference>
<accession>A0ABU7XGW4</accession>
<dbReference type="CDD" id="cd00198">
    <property type="entry name" value="vWFA"/>
    <property type="match status" value="1"/>
</dbReference>
<feature type="domain" description="VWFA" evidence="2">
    <location>
        <begin position="36"/>
        <end position="281"/>
    </location>
</feature>
<keyword evidence="1" id="KW-1133">Transmembrane helix</keyword>
<organism evidence="3 4">
    <name type="scientific">Methylocystis borbori</name>
    <dbReference type="NCBI Taxonomy" id="3118750"/>
    <lineage>
        <taxon>Bacteria</taxon>
        <taxon>Pseudomonadati</taxon>
        <taxon>Pseudomonadota</taxon>
        <taxon>Alphaproteobacteria</taxon>
        <taxon>Hyphomicrobiales</taxon>
        <taxon>Methylocystaceae</taxon>
        <taxon>Methylocystis</taxon>
    </lineage>
</organism>
<sequence>MIGAFFKDPRALSLLAALVLLALALVNPSWPVVQRSFDALAVIDITGSMNTRDYRLNDRPISRLEYAKLALRDAIKRLPCRSRLALGVFTERQPFLLFEPIEVCADFAPLDGAIQGLDWRMAWEGDSHISSGLYRAIDMARSLGVDLIFITDGHEAPPLPWSGGPPFGGRPGEVKGAIVGAGADALSPIPKFDDTGREIGFFGVDEVPHENRSGPPPPGAELREGYNARNAPFGGAAAVGVEHLSSLREAYLKELAQATGLSYRRLERQEDLAAAIEASATSRANLGARDLRPWFADAALACLGVLYLAIPLSERLRLRRERREAALSLNLRRSK</sequence>
<dbReference type="Proteomes" id="UP001350748">
    <property type="component" value="Unassembled WGS sequence"/>
</dbReference>
<keyword evidence="1" id="KW-0472">Membrane</keyword>
<gene>
    <name evidence="3" type="ORF">V3H18_07825</name>
</gene>